<dbReference type="AlphaFoldDB" id="A0A3M6CQT0"/>
<proteinExistence type="predicted"/>
<evidence type="ECO:0000313" key="1">
    <source>
        <dbReference type="EMBL" id="RMV45751.1"/>
    </source>
</evidence>
<sequence length="105" mass="11411">MVCATRLNNRIDGNVADDYRYEGRTAVVACSGSYPDPNEGRAINAEWSEVSPIGAYCPRIARLSSDPLSTPGQASNDGVGGKFHCVTYTDHLLQWTDREMRNGGS</sequence>
<organism evidence="1 2">
    <name type="scientific">Pseudomonas syringae pv. helianthi</name>
    <dbReference type="NCBI Taxonomy" id="251654"/>
    <lineage>
        <taxon>Bacteria</taxon>
        <taxon>Pseudomonadati</taxon>
        <taxon>Pseudomonadota</taxon>
        <taxon>Gammaproteobacteria</taxon>
        <taxon>Pseudomonadales</taxon>
        <taxon>Pseudomonadaceae</taxon>
        <taxon>Pseudomonas</taxon>
    </lineage>
</organism>
<dbReference type="EMBL" id="RBUT01000123">
    <property type="protein sequence ID" value="RMV45751.1"/>
    <property type="molecule type" value="Genomic_DNA"/>
</dbReference>
<accession>A0A3M6CQT0</accession>
<dbReference type="Proteomes" id="UP000279173">
    <property type="component" value="Unassembled WGS sequence"/>
</dbReference>
<name>A0A3M6CQT0_9PSED</name>
<comment type="caution">
    <text evidence="1">The sequence shown here is derived from an EMBL/GenBank/DDBJ whole genome shotgun (WGS) entry which is preliminary data.</text>
</comment>
<gene>
    <name evidence="1" type="ORF">ALP10_200094</name>
</gene>
<reference evidence="1 2" key="1">
    <citation type="submission" date="2018-08" db="EMBL/GenBank/DDBJ databases">
        <title>Recombination of ecologically and evolutionarily significant loci maintains genetic cohesion in the Pseudomonas syringae species complex.</title>
        <authorList>
            <person name="Dillon M."/>
            <person name="Thakur S."/>
            <person name="Almeida R.N.D."/>
            <person name="Weir B.S."/>
            <person name="Guttman D.S."/>
        </authorList>
    </citation>
    <scope>NUCLEOTIDE SEQUENCE [LARGE SCALE GENOMIC DNA]</scope>
    <source>
        <strain evidence="1 2">ICMP 3263</strain>
    </source>
</reference>
<evidence type="ECO:0000313" key="2">
    <source>
        <dbReference type="Proteomes" id="UP000279173"/>
    </source>
</evidence>
<protein>
    <submittedName>
        <fullName evidence="1">Uncharacterized protein</fullName>
    </submittedName>
</protein>